<dbReference type="PANTHER" id="PTHR13003">
    <property type="entry name" value="NUP107-RELATED"/>
    <property type="match status" value="1"/>
</dbReference>
<reference evidence="9 10" key="1">
    <citation type="submission" date="2024-02" db="EMBL/GenBank/DDBJ databases">
        <title>De novo assembly and annotation of 12 fungi associated with fruit tree decline syndrome in Ontario, Canada.</title>
        <authorList>
            <person name="Sulman M."/>
            <person name="Ellouze W."/>
            <person name="Ilyukhin E."/>
        </authorList>
    </citation>
    <scope>NUCLEOTIDE SEQUENCE [LARGE SCALE GENOMIC DNA]</scope>
    <source>
        <strain evidence="9 10">M11/M66-122</strain>
    </source>
</reference>
<comment type="caution">
    <text evidence="9">The sequence shown here is derived from an EMBL/GenBank/DDBJ whole genome shotgun (WGS) entry which is preliminary data.</text>
</comment>
<comment type="similarity">
    <text evidence="7">Belongs to the nucleoporin Nup84/Nup107 family.</text>
</comment>
<dbReference type="InterPro" id="IPR007252">
    <property type="entry name" value="Nup84/Nup107"/>
</dbReference>
<keyword evidence="6 7" id="KW-0539">Nucleus</keyword>
<dbReference type="Gene3D" id="1.20.190.50">
    <property type="match status" value="1"/>
</dbReference>
<dbReference type="AlphaFoldDB" id="A0AAN9V2F8"/>
<gene>
    <name evidence="9" type="primary">NUP84</name>
    <name evidence="9" type="ORF">SLS62_000220</name>
</gene>
<name>A0AAN9V2F8_9PEZI</name>
<evidence type="ECO:0000256" key="1">
    <source>
        <dbReference type="ARBA" id="ARBA00022448"/>
    </source>
</evidence>
<keyword evidence="4 7" id="KW-0811">Translocation</keyword>
<dbReference type="FunFam" id="1.10.3450.20:FF:000003">
    <property type="entry name" value="Nuclear pore complex protein"/>
    <property type="match status" value="1"/>
</dbReference>
<dbReference type="Proteomes" id="UP001320420">
    <property type="component" value="Unassembled WGS sequence"/>
</dbReference>
<feature type="region of interest" description="Disordered" evidence="8">
    <location>
        <begin position="1"/>
        <end position="22"/>
    </location>
</feature>
<feature type="compositionally biased region" description="Acidic residues" evidence="8">
    <location>
        <begin position="110"/>
        <end position="119"/>
    </location>
</feature>
<keyword evidence="5 7" id="KW-0906">Nuclear pore complex</keyword>
<dbReference type="GO" id="GO:0006406">
    <property type="term" value="P:mRNA export from nucleus"/>
    <property type="evidence" value="ECO:0007669"/>
    <property type="project" value="TreeGrafter"/>
</dbReference>
<comment type="subunit">
    <text evidence="7">Part of the nuclear pore complex (NPC).</text>
</comment>
<evidence type="ECO:0000256" key="2">
    <source>
        <dbReference type="ARBA" id="ARBA00022816"/>
    </source>
</evidence>
<evidence type="ECO:0000256" key="5">
    <source>
        <dbReference type="ARBA" id="ARBA00023132"/>
    </source>
</evidence>
<keyword evidence="3" id="KW-0653">Protein transport</keyword>
<keyword evidence="10" id="KW-1185">Reference proteome</keyword>
<evidence type="ECO:0000256" key="7">
    <source>
        <dbReference type="RuleBase" id="RU365072"/>
    </source>
</evidence>
<proteinExistence type="inferred from homology"/>
<organism evidence="9 10">
    <name type="scientific">Diatrype stigma</name>
    <dbReference type="NCBI Taxonomy" id="117547"/>
    <lineage>
        <taxon>Eukaryota</taxon>
        <taxon>Fungi</taxon>
        <taxon>Dikarya</taxon>
        <taxon>Ascomycota</taxon>
        <taxon>Pezizomycotina</taxon>
        <taxon>Sordariomycetes</taxon>
        <taxon>Xylariomycetidae</taxon>
        <taxon>Xylariales</taxon>
        <taxon>Diatrypaceae</taxon>
        <taxon>Diatrype</taxon>
    </lineage>
</organism>
<dbReference type="Pfam" id="PF04121">
    <property type="entry name" value="Nup84_Nup100"/>
    <property type="match status" value="1"/>
</dbReference>
<keyword evidence="2" id="KW-0509">mRNA transport</keyword>
<dbReference type="GO" id="GO:0031965">
    <property type="term" value="C:nuclear membrane"/>
    <property type="evidence" value="ECO:0007669"/>
    <property type="project" value="UniProtKB-SubCell"/>
</dbReference>
<dbReference type="EMBL" id="JAKJXP020000001">
    <property type="protein sequence ID" value="KAK7757842.1"/>
    <property type="molecule type" value="Genomic_DNA"/>
</dbReference>
<dbReference type="GO" id="GO:0006606">
    <property type="term" value="P:protein import into nucleus"/>
    <property type="evidence" value="ECO:0007669"/>
    <property type="project" value="TreeGrafter"/>
</dbReference>
<evidence type="ECO:0000313" key="9">
    <source>
        <dbReference type="EMBL" id="KAK7757842.1"/>
    </source>
</evidence>
<evidence type="ECO:0000256" key="6">
    <source>
        <dbReference type="ARBA" id="ARBA00023242"/>
    </source>
</evidence>
<dbReference type="GO" id="GO:0000973">
    <property type="term" value="P:post-transcriptional tethering of RNA polymerase II gene DNA at nuclear periphery"/>
    <property type="evidence" value="ECO:0007669"/>
    <property type="project" value="TreeGrafter"/>
</dbReference>
<feature type="compositionally biased region" description="Polar residues" evidence="8">
    <location>
        <begin position="8"/>
        <end position="20"/>
    </location>
</feature>
<dbReference type="GO" id="GO:0017056">
    <property type="term" value="F:structural constituent of nuclear pore"/>
    <property type="evidence" value="ECO:0007669"/>
    <property type="project" value="UniProtKB-UniRule"/>
</dbReference>
<comment type="function">
    <text evidence="7">Functions as a component of the nuclear pore complex (NPC).</text>
</comment>
<dbReference type="GO" id="GO:0031080">
    <property type="term" value="C:nuclear pore outer ring"/>
    <property type="evidence" value="ECO:0007669"/>
    <property type="project" value="TreeGrafter"/>
</dbReference>
<accession>A0AAN9V2F8</accession>
<sequence length="941" mass="105617">MLSHRPQRSASARHSQSVSTFGYIEQEASTPSTGEIGEEFIQDAQEFAKALDVLSLPKKSLAEKHSEVFRLVDTYYQHAIGKVHTLRHSREKPPRSSLRRLDDASSQDSMDLDDGEGADESPALKANLEYWEQEAQTWDMLRRLLPLRYSNRNTLKPARRDTVRFQSTSEIWDDFLQTDTLAQERKAVLECLQDSADESRINIDELVREYQRRAERGDIIAFGWLHTKSAIKMQKSVNGLSGALDPSASITAHAMIDDNEDPLVTQLDPDVATRQGRKLQPQDDYFERAIWLGCYELLRRGRSIAEIRDWCIERTEVWRAVSMSAMPLSKGEQEQHTNISPLSTVLWRRTCFALARQGGTDDFERAVYGILSGDIPSIEKVCQSWDDHVFAHYNALLRTQFDAYLIKRSSPDATAAVTQSLPSFNAVQFHGDSATVGARLVESLESNPKTSAEAKTPMKALQAAILSNNLDQYIYELGLVLGEQANGEESSMLIPKFGATNAALDSGKFFGLDNYRGLRVLVHIYLLVTSLDGLEGSDRDEVSERYRAQENVLAAYASALRLNDMIDLLPLYCSKFQGDRAFFTLGRNVSSVVDPTDRDTLLRIMEKLGMDIANFVLFQPESLLRQYPDTDDGGQVLGSFTVFSSEPPSLKYGKPLKPDFFGEAPESLDPVDEQLIQSLEWFLLVDGLWIETFQVGMIIYKRFLKHFNLHAARALSERVPCSEIFKRKAGVDIPDNTDITWFEELRADALNGNLDGVSGLGVGEMVVARNYFEMECLVRSLDSMETIASSEGLAKEVAEELPRDFWTTVGDEVKRIKSFIRPLLSNWLLESVDDDGDLEMLRDAYLPETIIGYVSVLHFAGTSLSRDNLLECMELAAVIAKKDSDVAAVLMKSGRMKEILGGFANCSKALAISTSEKKGPGGNSKKLREMGWTRELWSVKR</sequence>
<dbReference type="Gene3D" id="1.10.3450.20">
    <property type="match status" value="1"/>
</dbReference>
<protein>
    <recommendedName>
        <fullName evidence="7">Nuclear pore complex protein</fullName>
    </recommendedName>
</protein>
<feature type="compositionally biased region" description="Basic and acidic residues" evidence="8">
    <location>
        <begin position="91"/>
        <end position="103"/>
    </location>
</feature>
<keyword evidence="7" id="KW-0472">Membrane</keyword>
<comment type="subcellular location">
    <subcellularLocation>
        <location evidence="7">Nucleus</location>
        <location evidence="7">Nuclear pore complex</location>
    </subcellularLocation>
    <subcellularLocation>
        <location evidence="7">Nucleus membrane</location>
    </subcellularLocation>
</comment>
<dbReference type="PANTHER" id="PTHR13003:SF2">
    <property type="entry name" value="NUCLEAR PORE COMPLEX PROTEIN NUP107"/>
    <property type="match status" value="1"/>
</dbReference>
<keyword evidence="1 7" id="KW-0813">Transport</keyword>
<feature type="region of interest" description="Disordered" evidence="8">
    <location>
        <begin position="84"/>
        <end position="120"/>
    </location>
</feature>
<evidence type="ECO:0000313" key="10">
    <source>
        <dbReference type="Proteomes" id="UP001320420"/>
    </source>
</evidence>
<evidence type="ECO:0000256" key="4">
    <source>
        <dbReference type="ARBA" id="ARBA00023010"/>
    </source>
</evidence>
<evidence type="ECO:0000256" key="8">
    <source>
        <dbReference type="SAM" id="MobiDB-lite"/>
    </source>
</evidence>
<evidence type="ECO:0000256" key="3">
    <source>
        <dbReference type="ARBA" id="ARBA00022927"/>
    </source>
</evidence>